<protein>
    <recommendedName>
        <fullName evidence="3">Histone-lysine N-methyltransferase SETMAR</fullName>
    </recommendedName>
</protein>
<name>A0A4Y2GCX7_ARAVE</name>
<dbReference type="PANTHER" id="PTHR46060:SF1">
    <property type="entry name" value="MARINER MOS1 TRANSPOSASE-LIKE PROTEIN"/>
    <property type="match status" value="1"/>
</dbReference>
<dbReference type="Gene3D" id="3.30.420.10">
    <property type="entry name" value="Ribonuclease H-like superfamily/Ribonuclease H"/>
    <property type="match status" value="1"/>
</dbReference>
<dbReference type="InterPro" id="IPR052709">
    <property type="entry name" value="Transposase-MT_Hybrid"/>
</dbReference>
<dbReference type="Proteomes" id="UP000499080">
    <property type="component" value="Unassembled WGS sequence"/>
</dbReference>
<evidence type="ECO:0000313" key="1">
    <source>
        <dbReference type="EMBL" id="GBM49854.1"/>
    </source>
</evidence>
<reference evidence="1 2" key="1">
    <citation type="journal article" date="2019" name="Sci. Rep.">
        <title>Orb-weaving spider Araneus ventricosus genome elucidates the spidroin gene catalogue.</title>
        <authorList>
            <person name="Kono N."/>
            <person name="Nakamura H."/>
            <person name="Ohtoshi R."/>
            <person name="Moran D.A.P."/>
            <person name="Shinohara A."/>
            <person name="Yoshida Y."/>
            <person name="Fujiwara M."/>
            <person name="Mori M."/>
            <person name="Tomita M."/>
            <person name="Arakawa K."/>
        </authorList>
    </citation>
    <scope>NUCLEOTIDE SEQUENCE [LARGE SCALE GENOMIC DNA]</scope>
</reference>
<dbReference type="AlphaFoldDB" id="A0A4Y2GCX7"/>
<dbReference type="OrthoDB" id="10017160at2759"/>
<gene>
    <name evidence="1" type="ORF">AVEN_64386_1</name>
</gene>
<dbReference type="PANTHER" id="PTHR46060">
    <property type="entry name" value="MARINER MOS1 TRANSPOSASE-LIKE PROTEIN"/>
    <property type="match status" value="1"/>
</dbReference>
<sequence>MAGRNDALSKCELRNFIRFLQAEGWFADNDKRICFLSNFTGRRKAILTPGDVFIHDNTRPHNAVVTQQLLEQFKWCVSDHPAYSPDLATSDFHFFPVLKN</sequence>
<evidence type="ECO:0008006" key="3">
    <source>
        <dbReference type="Google" id="ProtNLM"/>
    </source>
</evidence>
<accession>A0A4Y2GCX7</accession>
<organism evidence="1 2">
    <name type="scientific">Araneus ventricosus</name>
    <name type="common">Orbweaver spider</name>
    <name type="synonym">Epeira ventricosa</name>
    <dbReference type="NCBI Taxonomy" id="182803"/>
    <lineage>
        <taxon>Eukaryota</taxon>
        <taxon>Metazoa</taxon>
        <taxon>Ecdysozoa</taxon>
        <taxon>Arthropoda</taxon>
        <taxon>Chelicerata</taxon>
        <taxon>Arachnida</taxon>
        <taxon>Araneae</taxon>
        <taxon>Araneomorphae</taxon>
        <taxon>Entelegynae</taxon>
        <taxon>Araneoidea</taxon>
        <taxon>Araneidae</taxon>
        <taxon>Araneus</taxon>
    </lineage>
</organism>
<dbReference type="InterPro" id="IPR036397">
    <property type="entry name" value="RNaseH_sf"/>
</dbReference>
<comment type="caution">
    <text evidence="1">The sequence shown here is derived from an EMBL/GenBank/DDBJ whole genome shotgun (WGS) entry which is preliminary data.</text>
</comment>
<dbReference type="EMBL" id="BGPR01098628">
    <property type="protein sequence ID" value="GBM49854.1"/>
    <property type="molecule type" value="Genomic_DNA"/>
</dbReference>
<proteinExistence type="predicted"/>
<keyword evidence="2" id="KW-1185">Reference proteome</keyword>
<dbReference type="GO" id="GO:0003676">
    <property type="term" value="F:nucleic acid binding"/>
    <property type="evidence" value="ECO:0007669"/>
    <property type="project" value="InterPro"/>
</dbReference>
<evidence type="ECO:0000313" key="2">
    <source>
        <dbReference type="Proteomes" id="UP000499080"/>
    </source>
</evidence>